<evidence type="ECO:0000256" key="1">
    <source>
        <dbReference type="SAM" id="SignalP"/>
    </source>
</evidence>
<dbReference type="EMBL" id="JARXRM010000045">
    <property type="protein sequence ID" value="MDH5824677.1"/>
    <property type="molecule type" value="Genomic_DNA"/>
</dbReference>
<feature type="chain" id="PRO_5045372198" evidence="1">
    <location>
        <begin position="31"/>
        <end position="328"/>
    </location>
</feature>
<feature type="signal peptide" evidence="1">
    <location>
        <begin position="1"/>
        <end position="30"/>
    </location>
</feature>
<evidence type="ECO:0000313" key="3">
    <source>
        <dbReference type="Proteomes" id="UP001156940"/>
    </source>
</evidence>
<sequence>MQLWNRRFTKNGVRVLLGLGLAAASALAQAAAPAPIYECPGCSASGMQNVARSVVRTKYPSPRPGDGDYVTVYDLGVNKIATYWVGWYESVSGAPGEPSRYKWQVSAATTPSAVASAFSKLHSIYVQNGRSLILNFSEGGSGAHGAREWRVPAPPAVSAPSNDGGGCWEVRGTPNAYDAAVSSAVRNDIRDYLTDHIETNHVLGQYLWEVLAAIRIFKSPYHDAYDVPLVFDYRFLDGGTIAYRYNWNSRRLEHIDKTIEDCEGNTVPEKKEDIDGAQFRIRSSYSREIFSGYIGGFGGTVSFSGSMPWKCSGGTTSDGRVYVTCNQY</sequence>
<comment type="caution">
    <text evidence="2">The sequence shown here is derived from an EMBL/GenBank/DDBJ whole genome shotgun (WGS) entry which is preliminary data.</text>
</comment>
<evidence type="ECO:0000313" key="2">
    <source>
        <dbReference type="EMBL" id="MDH5824677.1"/>
    </source>
</evidence>
<keyword evidence="3" id="KW-1185">Reference proteome</keyword>
<dbReference type="RefSeq" id="WP_280576004.1">
    <property type="nucleotide sequence ID" value="NZ_JARXRM010000045.1"/>
</dbReference>
<proteinExistence type="predicted"/>
<gene>
    <name evidence="2" type="ORF">QFW77_17030</name>
</gene>
<protein>
    <submittedName>
        <fullName evidence="2">Uncharacterized protein</fullName>
    </submittedName>
</protein>
<accession>A0ABT6JDG3</accession>
<keyword evidence="1" id="KW-0732">Signal</keyword>
<organism evidence="2 3">
    <name type="scientific">Luteimonas endophytica</name>
    <dbReference type="NCBI Taxonomy" id="3042023"/>
    <lineage>
        <taxon>Bacteria</taxon>
        <taxon>Pseudomonadati</taxon>
        <taxon>Pseudomonadota</taxon>
        <taxon>Gammaproteobacteria</taxon>
        <taxon>Lysobacterales</taxon>
        <taxon>Lysobacteraceae</taxon>
        <taxon>Luteimonas</taxon>
    </lineage>
</organism>
<name>A0ABT6JDG3_9GAMM</name>
<dbReference type="Proteomes" id="UP001156940">
    <property type="component" value="Unassembled WGS sequence"/>
</dbReference>
<reference evidence="2 3" key="1">
    <citation type="submission" date="2023-04" db="EMBL/GenBank/DDBJ databases">
        <title>Luteimonas endophyticus RD2P54.</title>
        <authorList>
            <person name="Sun J.-Q."/>
        </authorList>
    </citation>
    <scope>NUCLEOTIDE SEQUENCE [LARGE SCALE GENOMIC DNA]</scope>
    <source>
        <strain evidence="2 3">RD2P54</strain>
    </source>
</reference>